<dbReference type="PANTHER" id="PTHR43539:SF68">
    <property type="entry name" value="FLAVIN-BINDING MONOOXYGENASE-LIKE PROTEIN (AFU_ORTHOLOGUE AFUA_4G09220)"/>
    <property type="match status" value="1"/>
</dbReference>
<dbReference type="InterPro" id="IPR050982">
    <property type="entry name" value="Auxin_biosynth/cation_transpt"/>
</dbReference>
<protein>
    <recommendedName>
        <fullName evidence="4">Flavin-containing monooxygenase</fullName>
    </recommendedName>
</protein>
<dbReference type="Gene3D" id="3.50.50.60">
    <property type="entry name" value="FAD/NAD(P)-binding domain"/>
    <property type="match status" value="2"/>
</dbReference>
<evidence type="ECO:0000313" key="2">
    <source>
        <dbReference type="EMBL" id="KAL1586119.1"/>
    </source>
</evidence>
<dbReference type="InterPro" id="IPR036188">
    <property type="entry name" value="FAD/NAD-bd_sf"/>
</dbReference>
<dbReference type="Proteomes" id="UP000803884">
    <property type="component" value="Unassembled WGS sequence"/>
</dbReference>
<dbReference type="Pfam" id="PF13738">
    <property type="entry name" value="Pyr_redox_3"/>
    <property type="match status" value="1"/>
</dbReference>
<accession>A0AB34KM54</accession>
<comment type="caution">
    <text evidence="2">The sequence shown here is derived from an EMBL/GenBank/DDBJ whole genome shotgun (WGS) entry which is preliminary data.</text>
</comment>
<evidence type="ECO:0000313" key="3">
    <source>
        <dbReference type="Proteomes" id="UP000803884"/>
    </source>
</evidence>
<dbReference type="PANTHER" id="PTHR43539">
    <property type="entry name" value="FLAVIN-BINDING MONOOXYGENASE-LIKE PROTEIN (AFU_ORTHOLOGUE AFUA_4G09220)"/>
    <property type="match status" value="1"/>
</dbReference>
<sequence>MGSVGTRFPTPAVSITKHPATLPRSPIDDDIDKERVAAAVLPQLLDLTAADLTDNAIWRDSLALTGTFRTFFSRELVANTWRHLCKKSTIQELSITAGSAQILRFGPEACWLQASFSFRTQGTFPSVCSGTLGLVPHGYSWKIWLITTILEQPLGFPDVDKLEPGPADTDHPGCLDCIVIGAGLAGLDLAGRLKSMGLSYMVLEKSVEVGDVWSKNRYDSVKMHTSRDYNQLPGLPKTFTKEDYPYYLGSEDLARGFKSYVKTFGINVTTSTRVDAATYDAASKTWTISAEREGTALQMSARHLVLATGSMGTRPVTPSYMNHGKYQGHAMHSICWKNAKPWKGKRGVVIGSANSAHDIIADMVSEGFTSVTLVQRSKTWVLPASTFGALVDPVFNPDTPSEVSDRILLGNPLPIQRLIAMEGIRACADKIPEYFERLEAQGFKTERYGDLWGILCDREGGHFFDVGSGELIAEGKVKVKSNALPLAYTESGLSFEDGTELDADVIVFATGYKGDMKENAKRILGEEVGENLEEFWQCDQEGEIRGAWRDTGHPALWYTGHGYAHARYYSRFLAMRIKADVEGRPIPQWSGSC</sequence>
<dbReference type="GeneID" id="96006359"/>
<keyword evidence="1" id="KW-0560">Oxidoreductase</keyword>
<dbReference type="SUPFAM" id="SSF51905">
    <property type="entry name" value="FAD/NAD(P)-binding domain"/>
    <property type="match status" value="1"/>
</dbReference>
<dbReference type="RefSeq" id="XP_069229224.1">
    <property type="nucleotide sequence ID" value="XM_069373521.1"/>
</dbReference>
<dbReference type="AlphaFoldDB" id="A0AB34KM54"/>
<dbReference type="EMBL" id="JAAQHG020000016">
    <property type="protein sequence ID" value="KAL1586119.1"/>
    <property type="molecule type" value="Genomic_DNA"/>
</dbReference>
<keyword evidence="3" id="KW-1185">Reference proteome</keyword>
<reference evidence="2 3" key="1">
    <citation type="journal article" date="2020" name="Microbiol. Resour. Announc.">
        <title>Draft Genome Sequence of a Cladosporium Species Isolated from the Mesophotic Ascidian Didemnum maculosum.</title>
        <authorList>
            <person name="Gioti A."/>
            <person name="Siaperas R."/>
            <person name="Nikolaivits E."/>
            <person name="Le Goff G."/>
            <person name="Ouazzani J."/>
            <person name="Kotoulas G."/>
            <person name="Topakas E."/>
        </authorList>
    </citation>
    <scope>NUCLEOTIDE SEQUENCE [LARGE SCALE GENOMIC DNA]</scope>
    <source>
        <strain evidence="2 3">TM138-S3</strain>
    </source>
</reference>
<proteinExistence type="predicted"/>
<gene>
    <name evidence="2" type="ORF">WHR41_04915</name>
</gene>
<dbReference type="GO" id="GO:0050660">
    <property type="term" value="F:flavin adenine dinucleotide binding"/>
    <property type="evidence" value="ECO:0007669"/>
    <property type="project" value="TreeGrafter"/>
</dbReference>
<name>A0AB34KM54_9PEZI</name>
<evidence type="ECO:0000256" key="1">
    <source>
        <dbReference type="ARBA" id="ARBA00023002"/>
    </source>
</evidence>
<dbReference type="GO" id="GO:0004497">
    <property type="term" value="F:monooxygenase activity"/>
    <property type="evidence" value="ECO:0007669"/>
    <property type="project" value="TreeGrafter"/>
</dbReference>
<organism evidence="2 3">
    <name type="scientific">Cladosporium halotolerans</name>
    <dbReference type="NCBI Taxonomy" id="1052096"/>
    <lineage>
        <taxon>Eukaryota</taxon>
        <taxon>Fungi</taxon>
        <taxon>Dikarya</taxon>
        <taxon>Ascomycota</taxon>
        <taxon>Pezizomycotina</taxon>
        <taxon>Dothideomycetes</taxon>
        <taxon>Dothideomycetidae</taxon>
        <taxon>Cladosporiales</taxon>
        <taxon>Cladosporiaceae</taxon>
        <taxon>Cladosporium</taxon>
    </lineage>
</organism>
<evidence type="ECO:0008006" key="4">
    <source>
        <dbReference type="Google" id="ProtNLM"/>
    </source>
</evidence>